<dbReference type="PROSITE" id="PS51897">
    <property type="entry name" value="ANNEXIN_2"/>
    <property type="match status" value="4"/>
</dbReference>
<dbReference type="FunFam" id="1.10.220.10:FF:000010">
    <property type="entry name" value="Annexin"/>
    <property type="match status" value="1"/>
</dbReference>
<evidence type="ECO:0000256" key="5">
    <source>
        <dbReference type="ARBA" id="ARBA00023302"/>
    </source>
</evidence>
<evidence type="ECO:0000256" key="6">
    <source>
        <dbReference type="RuleBase" id="RU003540"/>
    </source>
</evidence>
<comment type="domain">
    <text evidence="6">A pair of annexin repeats may form one binding site for calcium and phospholipid.</text>
</comment>
<dbReference type="InterPro" id="IPR037104">
    <property type="entry name" value="Annexin_sf"/>
</dbReference>
<keyword evidence="4 6" id="KW-0041">Annexin</keyword>
<keyword evidence="3 6" id="KW-0106">Calcium</keyword>
<dbReference type="FunFam" id="1.10.220.10:FF:000004">
    <property type="entry name" value="Annexin"/>
    <property type="match status" value="1"/>
</dbReference>
<dbReference type="InterPro" id="IPR018252">
    <property type="entry name" value="Annexin_repeat_CS"/>
</dbReference>
<feature type="compositionally biased region" description="Pro residues" evidence="7">
    <location>
        <begin position="74"/>
        <end position="103"/>
    </location>
</feature>
<dbReference type="GO" id="GO:0005634">
    <property type="term" value="C:nucleus"/>
    <property type="evidence" value="ECO:0007669"/>
    <property type="project" value="TreeGrafter"/>
</dbReference>
<keyword evidence="2 6" id="KW-0677">Repeat</keyword>
<dbReference type="GO" id="GO:0012506">
    <property type="term" value="C:vesicle membrane"/>
    <property type="evidence" value="ECO:0007669"/>
    <property type="project" value="TreeGrafter"/>
</dbReference>
<dbReference type="GO" id="GO:0001786">
    <property type="term" value="F:phosphatidylserine binding"/>
    <property type="evidence" value="ECO:0007669"/>
    <property type="project" value="TreeGrafter"/>
</dbReference>
<dbReference type="SUPFAM" id="SSF47874">
    <property type="entry name" value="Annexin"/>
    <property type="match status" value="1"/>
</dbReference>
<dbReference type="AlphaFoldDB" id="A0AAW2HR75"/>
<comment type="caution">
    <text evidence="8">The sequence shown here is derived from an EMBL/GenBank/DDBJ whole genome shotgun (WGS) entry which is preliminary data.</text>
</comment>
<dbReference type="GO" id="GO:0005544">
    <property type="term" value="F:calcium-dependent phospholipid binding"/>
    <property type="evidence" value="ECO:0007669"/>
    <property type="project" value="UniProtKB-KW"/>
</dbReference>
<dbReference type="FunFam" id="1.10.220.10:FF:000001">
    <property type="entry name" value="Annexin"/>
    <property type="match status" value="1"/>
</dbReference>
<comment type="similarity">
    <text evidence="1 6">Belongs to the annexin family.</text>
</comment>
<dbReference type="PRINTS" id="PR00196">
    <property type="entry name" value="ANNEXIN"/>
</dbReference>
<feature type="compositionally biased region" description="Pro residues" evidence="7">
    <location>
        <begin position="13"/>
        <end position="27"/>
    </location>
</feature>
<evidence type="ECO:0000256" key="1">
    <source>
        <dbReference type="ARBA" id="ARBA00007831"/>
    </source>
</evidence>
<dbReference type="Pfam" id="PF00191">
    <property type="entry name" value="Annexin"/>
    <property type="match status" value="4"/>
</dbReference>
<organism evidence="8">
    <name type="scientific">Menopon gallinae</name>
    <name type="common">poultry shaft louse</name>
    <dbReference type="NCBI Taxonomy" id="328185"/>
    <lineage>
        <taxon>Eukaryota</taxon>
        <taxon>Metazoa</taxon>
        <taxon>Ecdysozoa</taxon>
        <taxon>Arthropoda</taxon>
        <taxon>Hexapoda</taxon>
        <taxon>Insecta</taxon>
        <taxon>Pterygota</taxon>
        <taxon>Neoptera</taxon>
        <taxon>Paraneoptera</taxon>
        <taxon>Psocodea</taxon>
        <taxon>Troctomorpha</taxon>
        <taxon>Phthiraptera</taxon>
        <taxon>Amblycera</taxon>
        <taxon>Menoponidae</taxon>
        <taxon>Menopon</taxon>
    </lineage>
</organism>
<evidence type="ECO:0000256" key="3">
    <source>
        <dbReference type="ARBA" id="ARBA00022837"/>
    </source>
</evidence>
<keyword evidence="5 6" id="KW-0111">Calcium/phospholipid-binding</keyword>
<dbReference type="InterPro" id="IPR001464">
    <property type="entry name" value="Annexin"/>
</dbReference>
<dbReference type="GO" id="GO:0005737">
    <property type="term" value="C:cytoplasm"/>
    <property type="evidence" value="ECO:0007669"/>
    <property type="project" value="TreeGrafter"/>
</dbReference>
<dbReference type="EMBL" id="JARGDH010000003">
    <property type="protein sequence ID" value="KAL0272393.1"/>
    <property type="molecule type" value="Genomic_DNA"/>
</dbReference>
<evidence type="ECO:0000256" key="2">
    <source>
        <dbReference type="ARBA" id="ARBA00022737"/>
    </source>
</evidence>
<feature type="region of interest" description="Disordered" evidence="7">
    <location>
        <begin position="1"/>
        <end position="103"/>
    </location>
</feature>
<dbReference type="Gene3D" id="1.10.220.10">
    <property type="entry name" value="Annexin"/>
    <property type="match status" value="4"/>
</dbReference>
<dbReference type="FunFam" id="1.10.220.10:FF:000002">
    <property type="entry name" value="Annexin"/>
    <property type="match status" value="1"/>
</dbReference>
<dbReference type="GO" id="GO:0005509">
    <property type="term" value="F:calcium ion binding"/>
    <property type="evidence" value="ECO:0007669"/>
    <property type="project" value="InterPro"/>
</dbReference>
<evidence type="ECO:0000256" key="4">
    <source>
        <dbReference type="ARBA" id="ARBA00023216"/>
    </source>
</evidence>
<dbReference type="InterPro" id="IPR018502">
    <property type="entry name" value="Annexin_repeat"/>
</dbReference>
<reference evidence="8" key="1">
    <citation type="journal article" date="2024" name="Gigascience">
        <title>Chromosome-level genome of the poultry shaft louse Menopon gallinae provides insight into the host-switching and adaptive evolution of parasitic lice.</title>
        <authorList>
            <person name="Xu Y."/>
            <person name="Ma L."/>
            <person name="Liu S."/>
            <person name="Liang Y."/>
            <person name="Liu Q."/>
            <person name="He Z."/>
            <person name="Tian L."/>
            <person name="Duan Y."/>
            <person name="Cai W."/>
            <person name="Li H."/>
            <person name="Song F."/>
        </authorList>
    </citation>
    <scope>NUCLEOTIDE SEQUENCE</scope>
    <source>
        <strain evidence="8">Cailab_2023a</strain>
    </source>
</reference>
<gene>
    <name evidence="8" type="ORF">PYX00_005378</name>
</gene>
<sequence length="480" mass="52604">MSYPFPAGQGNHPYPPSLSYPSAPPINPQSQHPYPLHPPQNSPYPPNNSPYPPQNNPYPPLNNSYPPIGMNPPASYPPYPTPGMPYPQARPPYPPASYPQPSYPPYPGAPAMPTPSAYPNLPSSQPSYPETCKIYPSMQTANPSHNPPQPSSGVYGGQPTGQAAKKGNATVRPAEPFNPRQDAEILRKAMKGFGTDEAAIISVLSRRTNLQRQDIAKEFKTLYGKDLVKDLKSETSGKFEDLLVALMTPLPDFYASELHHALSGIGTDESALIEVLCSLTNSEIYYIKMAYQARYGNSLEDDLKSDTSGNFKRLLVSLCVGGRDESNYVDGEAARRDAQALLRAGELRFGTDESTFNAVLCSRNFAQLRAIFIEYENLTGHPFEKAIKNEFSGDIKDGLLAIVKCVKNKAEFFAECLYKSMAGAGTNDRALIRLIVTRSEIDLGDVKTAFNNVYGKSLKSYIEGDTSGDYKRLLLALAEC</sequence>
<dbReference type="PROSITE" id="PS00223">
    <property type="entry name" value="ANNEXIN_1"/>
    <property type="match status" value="2"/>
</dbReference>
<feature type="compositionally biased region" description="Pro residues" evidence="7">
    <location>
        <begin position="35"/>
        <end position="60"/>
    </location>
</feature>
<evidence type="ECO:0000256" key="7">
    <source>
        <dbReference type="SAM" id="MobiDB-lite"/>
    </source>
</evidence>
<proteinExistence type="inferred from homology"/>
<feature type="region of interest" description="Disordered" evidence="7">
    <location>
        <begin position="137"/>
        <end position="176"/>
    </location>
</feature>
<dbReference type="PANTHER" id="PTHR10502:SF102">
    <property type="entry name" value="ANNEXIN B11"/>
    <property type="match status" value="1"/>
</dbReference>
<dbReference type="PANTHER" id="PTHR10502">
    <property type="entry name" value="ANNEXIN"/>
    <property type="match status" value="1"/>
</dbReference>
<dbReference type="GO" id="GO:0005886">
    <property type="term" value="C:plasma membrane"/>
    <property type="evidence" value="ECO:0007669"/>
    <property type="project" value="TreeGrafter"/>
</dbReference>
<accession>A0AAW2HR75</accession>
<dbReference type="SMART" id="SM00335">
    <property type="entry name" value="ANX"/>
    <property type="match status" value="4"/>
</dbReference>
<evidence type="ECO:0000313" key="8">
    <source>
        <dbReference type="EMBL" id="KAL0272393.1"/>
    </source>
</evidence>
<protein>
    <recommendedName>
        <fullName evidence="6">Annexin</fullName>
    </recommendedName>
</protein>
<name>A0AAW2HR75_9NEOP</name>